<dbReference type="Proteomes" id="UP000054217">
    <property type="component" value="Unassembled WGS sequence"/>
</dbReference>
<protein>
    <recommendedName>
        <fullName evidence="1">F-box domain-containing protein</fullName>
    </recommendedName>
</protein>
<dbReference type="Gene3D" id="3.80.10.10">
    <property type="entry name" value="Ribonuclease Inhibitor"/>
    <property type="match status" value="1"/>
</dbReference>
<accession>A0A0C3PC60</accession>
<name>A0A0C3PC60_PISTI</name>
<proteinExistence type="predicted"/>
<gene>
    <name evidence="2" type="ORF">M404DRAFT_127711</name>
</gene>
<dbReference type="AlphaFoldDB" id="A0A0C3PC60"/>
<evidence type="ECO:0000259" key="1">
    <source>
        <dbReference type="Pfam" id="PF12937"/>
    </source>
</evidence>
<dbReference type="HOGENOM" id="CLU_017901_0_0_1"/>
<dbReference type="SUPFAM" id="SSF52047">
    <property type="entry name" value="RNI-like"/>
    <property type="match status" value="1"/>
</dbReference>
<organism evidence="2 3">
    <name type="scientific">Pisolithus tinctorius Marx 270</name>
    <dbReference type="NCBI Taxonomy" id="870435"/>
    <lineage>
        <taxon>Eukaryota</taxon>
        <taxon>Fungi</taxon>
        <taxon>Dikarya</taxon>
        <taxon>Basidiomycota</taxon>
        <taxon>Agaricomycotina</taxon>
        <taxon>Agaricomycetes</taxon>
        <taxon>Agaricomycetidae</taxon>
        <taxon>Boletales</taxon>
        <taxon>Sclerodermatineae</taxon>
        <taxon>Pisolithaceae</taxon>
        <taxon>Pisolithus</taxon>
    </lineage>
</organism>
<feature type="domain" description="F-box" evidence="1">
    <location>
        <begin position="5"/>
        <end position="49"/>
    </location>
</feature>
<dbReference type="InParanoid" id="A0A0C3PC60"/>
<reference evidence="3" key="2">
    <citation type="submission" date="2015-01" db="EMBL/GenBank/DDBJ databases">
        <title>Evolutionary Origins and Diversification of the Mycorrhizal Mutualists.</title>
        <authorList>
            <consortium name="DOE Joint Genome Institute"/>
            <consortium name="Mycorrhizal Genomics Consortium"/>
            <person name="Kohler A."/>
            <person name="Kuo A."/>
            <person name="Nagy L.G."/>
            <person name="Floudas D."/>
            <person name="Copeland A."/>
            <person name="Barry K.W."/>
            <person name="Cichocki N."/>
            <person name="Veneault-Fourrey C."/>
            <person name="LaButti K."/>
            <person name="Lindquist E.A."/>
            <person name="Lipzen A."/>
            <person name="Lundell T."/>
            <person name="Morin E."/>
            <person name="Murat C."/>
            <person name="Riley R."/>
            <person name="Ohm R."/>
            <person name="Sun H."/>
            <person name="Tunlid A."/>
            <person name="Henrissat B."/>
            <person name="Grigoriev I.V."/>
            <person name="Hibbett D.S."/>
            <person name="Martin F."/>
        </authorList>
    </citation>
    <scope>NUCLEOTIDE SEQUENCE [LARGE SCALE GENOMIC DNA]</scope>
    <source>
        <strain evidence="3">Marx 270</strain>
    </source>
</reference>
<dbReference type="OrthoDB" id="2585512at2759"/>
<dbReference type="Pfam" id="PF12937">
    <property type="entry name" value="F-box-like"/>
    <property type="match status" value="1"/>
</dbReference>
<dbReference type="InterPro" id="IPR001810">
    <property type="entry name" value="F-box_dom"/>
</dbReference>
<dbReference type="InterPro" id="IPR032675">
    <property type="entry name" value="LRR_dom_sf"/>
</dbReference>
<dbReference type="EMBL" id="KN831950">
    <property type="protein sequence ID" value="KIO11320.1"/>
    <property type="molecule type" value="Genomic_DNA"/>
</dbReference>
<evidence type="ECO:0000313" key="2">
    <source>
        <dbReference type="EMBL" id="KIO11320.1"/>
    </source>
</evidence>
<sequence>MAQLLDIPLELLVDIFNFVLKPHHLAVLCLVNKVFNQFATPFLYRHIYIFPWYKDSKSKVLSLFRTLAECSYLAAYVQTLEIRDFPKRLFSADHSYLSSLCVKSIRQCTNLRSCTWTKDGSLHSDLLRSLSNCQQLQELEINGNSGEYDPLILTQFQNLQKISLIMPSVHVLNVLPTWIKALGATLRSLRLICKASDHVTDELLESLSPDLADLEYLIMFGCRRVTHKGIGALVSANRNGLLAINMEALSPSFDMRVFRALCDRTQAFRRLRSITLTVPANVSVLDWTRDVYDLLSSARLETLQLYSIDMLGDTPVTHDFWQRIIASHGSRLKRISFHRIRADPATLHIICSQCPRLEQLFAVTERRDLEAAASSFSPARNLRTLHINFPLAAGEASMPPVTLMQTALSISSRCSPTLTCVGLNTQVWQVERVVCIDENGEKYTEPTLVPRENPEIPEQFLVGTM</sequence>
<keyword evidence="3" id="KW-1185">Reference proteome</keyword>
<evidence type="ECO:0000313" key="3">
    <source>
        <dbReference type="Proteomes" id="UP000054217"/>
    </source>
</evidence>
<dbReference type="STRING" id="870435.A0A0C3PC60"/>
<reference evidence="2 3" key="1">
    <citation type="submission" date="2014-04" db="EMBL/GenBank/DDBJ databases">
        <authorList>
            <consortium name="DOE Joint Genome Institute"/>
            <person name="Kuo A."/>
            <person name="Kohler A."/>
            <person name="Costa M.D."/>
            <person name="Nagy L.G."/>
            <person name="Floudas D."/>
            <person name="Copeland A."/>
            <person name="Barry K.W."/>
            <person name="Cichocki N."/>
            <person name="Veneault-Fourrey C."/>
            <person name="LaButti K."/>
            <person name="Lindquist E.A."/>
            <person name="Lipzen A."/>
            <person name="Lundell T."/>
            <person name="Morin E."/>
            <person name="Murat C."/>
            <person name="Sun H."/>
            <person name="Tunlid A."/>
            <person name="Henrissat B."/>
            <person name="Grigoriev I.V."/>
            <person name="Hibbett D.S."/>
            <person name="Martin F."/>
            <person name="Nordberg H.P."/>
            <person name="Cantor M.N."/>
            <person name="Hua S.X."/>
        </authorList>
    </citation>
    <scope>NUCLEOTIDE SEQUENCE [LARGE SCALE GENOMIC DNA]</scope>
    <source>
        <strain evidence="2 3">Marx 270</strain>
    </source>
</reference>